<dbReference type="Gene3D" id="3.40.50.2300">
    <property type="match status" value="1"/>
</dbReference>
<evidence type="ECO:0000313" key="11">
    <source>
        <dbReference type="EMBL" id="GGF42272.1"/>
    </source>
</evidence>
<gene>
    <name evidence="11" type="primary">cseB</name>
    <name evidence="11" type="ORF">GCM10011519_15160</name>
</gene>
<dbReference type="SMART" id="SM00862">
    <property type="entry name" value="Trans_reg_C"/>
    <property type="match status" value="1"/>
</dbReference>
<dbReference type="InterPro" id="IPR001867">
    <property type="entry name" value="OmpR/PhoB-type_DNA-bd"/>
</dbReference>
<keyword evidence="5" id="KW-0804">Transcription</keyword>
<evidence type="ECO:0000259" key="9">
    <source>
        <dbReference type="PROSITE" id="PS50110"/>
    </source>
</evidence>
<sequence>MTQTGRLLLVEDDPVIGEATALHLERHGYTVTWSQDGLEAWESFADEAYDLVLSDVMLPGMDGVTLCRRVRESGPTPVVLISARSDSVDVVGGLEAGADDYVTKPFDVQVLLARLRSVLRRAEQPATGAESAGEESSAGVEEVGDLTVDRRAMEVRRDGEPVPLTPTELRLLIELIDARGAVLSRGQLLQRVWDYEDWEDDAHLVNVHVQRLRTKVGAELVETVRGFGYRLRT</sequence>
<dbReference type="SMART" id="SM00448">
    <property type="entry name" value="REC"/>
    <property type="match status" value="1"/>
</dbReference>
<dbReference type="GO" id="GO:0000156">
    <property type="term" value="F:phosphorelay response regulator activity"/>
    <property type="evidence" value="ECO:0007669"/>
    <property type="project" value="TreeGrafter"/>
</dbReference>
<dbReference type="GO" id="GO:0006355">
    <property type="term" value="P:regulation of DNA-templated transcription"/>
    <property type="evidence" value="ECO:0007669"/>
    <property type="project" value="InterPro"/>
</dbReference>
<reference evidence="11" key="2">
    <citation type="submission" date="2020-09" db="EMBL/GenBank/DDBJ databases">
        <authorList>
            <person name="Sun Q."/>
            <person name="Zhou Y."/>
        </authorList>
    </citation>
    <scope>NUCLEOTIDE SEQUENCE</scope>
    <source>
        <strain evidence="11">CGMCC 1.16067</strain>
    </source>
</reference>
<feature type="region of interest" description="Disordered" evidence="8">
    <location>
        <begin position="124"/>
        <end position="143"/>
    </location>
</feature>
<dbReference type="Pfam" id="PF00072">
    <property type="entry name" value="Response_reg"/>
    <property type="match status" value="1"/>
</dbReference>
<evidence type="ECO:0000256" key="3">
    <source>
        <dbReference type="ARBA" id="ARBA00023015"/>
    </source>
</evidence>
<keyword evidence="2" id="KW-0902">Two-component regulatory system</keyword>
<dbReference type="InterPro" id="IPR039420">
    <property type="entry name" value="WalR-like"/>
</dbReference>
<proteinExistence type="predicted"/>
<dbReference type="CDD" id="cd00383">
    <property type="entry name" value="trans_reg_C"/>
    <property type="match status" value="1"/>
</dbReference>
<dbReference type="InterPro" id="IPR036388">
    <property type="entry name" value="WH-like_DNA-bd_sf"/>
</dbReference>
<accession>A0A917BI61</accession>
<dbReference type="GO" id="GO:0000976">
    <property type="term" value="F:transcription cis-regulatory region binding"/>
    <property type="evidence" value="ECO:0007669"/>
    <property type="project" value="TreeGrafter"/>
</dbReference>
<keyword evidence="4 7" id="KW-0238">DNA-binding</keyword>
<evidence type="ECO:0000256" key="8">
    <source>
        <dbReference type="SAM" id="MobiDB-lite"/>
    </source>
</evidence>
<feature type="modified residue" description="4-aspartylphosphate" evidence="6">
    <location>
        <position position="55"/>
    </location>
</feature>
<evidence type="ECO:0000256" key="2">
    <source>
        <dbReference type="ARBA" id="ARBA00023012"/>
    </source>
</evidence>
<dbReference type="PANTHER" id="PTHR48111:SF21">
    <property type="entry name" value="DNA-BINDING DUAL MASTER TRANSCRIPTIONAL REGULATOR RPAA"/>
    <property type="match status" value="1"/>
</dbReference>
<reference evidence="11" key="1">
    <citation type="journal article" date="2014" name="Int. J. Syst. Evol. Microbiol.">
        <title>Complete genome sequence of Corynebacterium casei LMG S-19264T (=DSM 44701T), isolated from a smear-ripened cheese.</title>
        <authorList>
            <consortium name="US DOE Joint Genome Institute (JGI-PGF)"/>
            <person name="Walter F."/>
            <person name="Albersmeier A."/>
            <person name="Kalinowski J."/>
            <person name="Ruckert C."/>
        </authorList>
    </citation>
    <scope>NUCLEOTIDE SEQUENCE</scope>
    <source>
        <strain evidence="11">CGMCC 1.16067</strain>
    </source>
</reference>
<evidence type="ECO:0000256" key="4">
    <source>
        <dbReference type="ARBA" id="ARBA00023125"/>
    </source>
</evidence>
<feature type="domain" description="Response regulatory" evidence="9">
    <location>
        <begin position="6"/>
        <end position="119"/>
    </location>
</feature>
<dbReference type="AlphaFoldDB" id="A0A917BI61"/>
<dbReference type="Gene3D" id="1.10.10.10">
    <property type="entry name" value="Winged helix-like DNA-binding domain superfamily/Winged helix DNA-binding domain"/>
    <property type="match status" value="1"/>
</dbReference>
<feature type="domain" description="OmpR/PhoB-type" evidence="10">
    <location>
        <begin position="138"/>
        <end position="233"/>
    </location>
</feature>
<dbReference type="PANTHER" id="PTHR48111">
    <property type="entry name" value="REGULATOR OF RPOS"/>
    <property type="match status" value="1"/>
</dbReference>
<keyword evidence="12" id="KW-1185">Reference proteome</keyword>
<dbReference type="PROSITE" id="PS51755">
    <property type="entry name" value="OMPR_PHOB"/>
    <property type="match status" value="1"/>
</dbReference>
<keyword evidence="3" id="KW-0805">Transcription regulation</keyword>
<dbReference type="PROSITE" id="PS50110">
    <property type="entry name" value="RESPONSE_REGULATORY"/>
    <property type="match status" value="1"/>
</dbReference>
<organism evidence="11 12">
    <name type="scientific">Marmoricola endophyticus</name>
    <dbReference type="NCBI Taxonomy" id="2040280"/>
    <lineage>
        <taxon>Bacteria</taxon>
        <taxon>Bacillati</taxon>
        <taxon>Actinomycetota</taxon>
        <taxon>Actinomycetes</taxon>
        <taxon>Propionibacteriales</taxon>
        <taxon>Nocardioidaceae</taxon>
        <taxon>Marmoricola</taxon>
    </lineage>
</organism>
<dbReference type="CDD" id="cd17574">
    <property type="entry name" value="REC_OmpR"/>
    <property type="match status" value="1"/>
</dbReference>
<evidence type="ECO:0000256" key="1">
    <source>
        <dbReference type="ARBA" id="ARBA00022553"/>
    </source>
</evidence>
<name>A0A917BI61_9ACTN</name>
<dbReference type="Proteomes" id="UP000649179">
    <property type="component" value="Unassembled WGS sequence"/>
</dbReference>
<dbReference type="Pfam" id="PF00486">
    <property type="entry name" value="Trans_reg_C"/>
    <property type="match status" value="1"/>
</dbReference>
<dbReference type="SUPFAM" id="SSF52172">
    <property type="entry name" value="CheY-like"/>
    <property type="match status" value="1"/>
</dbReference>
<dbReference type="GO" id="GO:0032993">
    <property type="term" value="C:protein-DNA complex"/>
    <property type="evidence" value="ECO:0007669"/>
    <property type="project" value="TreeGrafter"/>
</dbReference>
<evidence type="ECO:0000259" key="10">
    <source>
        <dbReference type="PROSITE" id="PS51755"/>
    </source>
</evidence>
<dbReference type="SUPFAM" id="SSF46894">
    <property type="entry name" value="C-terminal effector domain of the bipartite response regulators"/>
    <property type="match status" value="1"/>
</dbReference>
<evidence type="ECO:0000256" key="5">
    <source>
        <dbReference type="ARBA" id="ARBA00023163"/>
    </source>
</evidence>
<dbReference type="GO" id="GO:0005829">
    <property type="term" value="C:cytosol"/>
    <property type="evidence" value="ECO:0007669"/>
    <property type="project" value="TreeGrafter"/>
</dbReference>
<keyword evidence="1 6" id="KW-0597">Phosphoprotein</keyword>
<protein>
    <submittedName>
        <fullName evidence="11">Transcriptional regulatory protein CseB</fullName>
    </submittedName>
</protein>
<dbReference type="Gene3D" id="6.10.250.690">
    <property type="match status" value="1"/>
</dbReference>
<dbReference type="EMBL" id="BMKQ01000001">
    <property type="protein sequence ID" value="GGF42272.1"/>
    <property type="molecule type" value="Genomic_DNA"/>
</dbReference>
<dbReference type="InterPro" id="IPR016032">
    <property type="entry name" value="Sig_transdc_resp-reg_C-effctor"/>
</dbReference>
<evidence type="ECO:0000256" key="7">
    <source>
        <dbReference type="PROSITE-ProRule" id="PRU01091"/>
    </source>
</evidence>
<feature type="compositionally biased region" description="Low complexity" evidence="8">
    <location>
        <begin position="128"/>
        <end position="141"/>
    </location>
</feature>
<comment type="caution">
    <text evidence="11">The sequence shown here is derived from an EMBL/GenBank/DDBJ whole genome shotgun (WGS) entry which is preliminary data.</text>
</comment>
<evidence type="ECO:0000313" key="12">
    <source>
        <dbReference type="Proteomes" id="UP000649179"/>
    </source>
</evidence>
<feature type="DNA-binding region" description="OmpR/PhoB-type" evidence="7">
    <location>
        <begin position="138"/>
        <end position="233"/>
    </location>
</feature>
<dbReference type="InterPro" id="IPR011006">
    <property type="entry name" value="CheY-like_superfamily"/>
</dbReference>
<dbReference type="InterPro" id="IPR001789">
    <property type="entry name" value="Sig_transdc_resp-reg_receiver"/>
</dbReference>
<evidence type="ECO:0000256" key="6">
    <source>
        <dbReference type="PROSITE-ProRule" id="PRU00169"/>
    </source>
</evidence>
<dbReference type="RefSeq" id="WP_188779230.1">
    <property type="nucleotide sequence ID" value="NZ_BMKQ01000001.1"/>
</dbReference>